<dbReference type="PANTHER" id="PTHR37048:SF2">
    <property type="entry name" value="QUESTIONABLE PROTEIN"/>
    <property type="match status" value="1"/>
</dbReference>
<dbReference type="AlphaFoldDB" id="A0AAN6NKV2"/>
<protein>
    <submittedName>
        <fullName evidence="2">Uncharacterized protein</fullName>
    </submittedName>
</protein>
<sequence>MPTTPSSRRNSQRNRRGSTPPTPGQNGSKLAGRIMWLPHADELSSSTGFQEECHNHPVLVLSKKISPDGKVDILMMTSFGGQDLERKHRYSKVELRGTFLPIDPSPPHPDNHIQLKLDHGVTLRKNSYVKTEEPRKILFVHLRDYDRYTTKIYALTDDSYQIVVEHCGYREPVHSPAVTVPPPEQPVVLPRPERVSSYGYGTIPTSQPYPASRPVQNMQSDGSSYYYDSSHSFWDPARYSQRNRRPTSPFRHIPGGSSDGLSPSAQMVLKLIFTAILVCGAAGVCWLLKTFYSWASEGIKHLFEYMKGVDWYVVLKAIGSCLWNAVKYLAVAAAKGVAWVAKSAWGLVRDLVIGAPKDKLF</sequence>
<evidence type="ECO:0000313" key="2">
    <source>
        <dbReference type="EMBL" id="KAK3947430.1"/>
    </source>
</evidence>
<name>A0AAN6NKV2_9PEZI</name>
<feature type="region of interest" description="Disordered" evidence="1">
    <location>
        <begin position="1"/>
        <end position="30"/>
    </location>
</feature>
<dbReference type="PANTHER" id="PTHR37048">
    <property type="entry name" value="QUESTIONABLE PROTEIN"/>
    <property type="match status" value="1"/>
</dbReference>
<gene>
    <name evidence="2" type="ORF">QBC32DRAFT_318828</name>
</gene>
<dbReference type="EMBL" id="MU859352">
    <property type="protein sequence ID" value="KAK3947430.1"/>
    <property type="molecule type" value="Genomic_DNA"/>
</dbReference>
<evidence type="ECO:0000313" key="3">
    <source>
        <dbReference type="Proteomes" id="UP001303222"/>
    </source>
</evidence>
<reference evidence="2" key="2">
    <citation type="submission" date="2023-06" db="EMBL/GenBank/DDBJ databases">
        <authorList>
            <consortium name="Lawrence Berkeley National Laboratory"/>
            <person name="Mondo S.J."/>
            <person name="Hensen N."/>
            <person name="Bonometti L."/>
            <person name="Westerberg I."/>
            <person name="Brannstrom I.O."/>
            <person name="Guillou S."/>
            <person name="Cros-Aarteil S."/>
            <person name="Calhoun S."/>
            <person name="Haridas S."/>
            <person name="Kuo A."/>
            <person name="Pangilinan J."/>
            <person name="Riley R."/>
            <person name="Labutti K."/>
            <person name="Andreopoulos B."/>
            <person name="Lipzen A."/>
            <person name="Chen C."/>
            <person name="Yanf M."/>
            <person name="Daum C."/>
            <person name="Ng V."/>
            <person name="Clum A."/>
            <person name="Steindorff A."/>
            <person name="Ohm R."/>
            <person name="Martin F."/>
            <person name="Silar P."/>
            <person name="Natvig D."/>
            <person name="Lalanne C."/>
            <person name="Gautier V."/>
            <person name="Ament-Velasquez S.L."/>
            <person name="Kruys A."/>
            <person name="Hutchinson M.I."/>
            <person name="Powell A.J."/>
            <person name="Barry K."/>
            <person name="Miller A.N."/>
            <person name="Grigoriev I.V."/>
            <person name="Debuchy R."/>
            <person name="Gladieux P."/>
            <person name="Thoren M.H."/>
            <person name="Johannesson H."/>
        </authorList>
    </citation>
    <scope>NUCLEOTIDE SEQUENCE</scope>
    <source>
        <strain evidence="2">CBS 626.80</strain>
    </source>
</reference>
<reference evidence="2" key="1">
    <citation type="journal article" date="2023" name="Mol. Phylogenet. Evol.">
        <title>Genome-scale phylogeny and comparative genomics of the fungal order Sordariales.</title>
        <authorList>
            <person name="Hensen N."/>
            <person name="Bonometti L."/>
            <person name="Westerberg I."/>
            <person name="Brannstrom I.O."/>
            <person name="Guillou S."/>
            <person name="Cros-Aarteil S."/>
            <person name="Calhoun S."/>
            <person name="Haridas S."/>
            <person name="Kuo A."/>
            <person name="Mondo S."/>
            <person name="Pangilinan J."/>
            <person name="Riley R."/>
            <person name="LaButti K."/>
            <person name="Andreopoulos B."/>
            <person name="Lipzen A."/>
            <person name="Chen C."/>
            <person name="Yan M."/>
            <person name="Daum C."/>
            <person name="Ng V."/>
            <person name="Clum A."/>
            <person name="Steindorff A."/>
            <person name="Ohm R.A."/>
            <person name="Martin F."/>
            <person name="Silar P."/>
            <person name="Natvig D.O."/>
            <person name="Lalanne C."/>
            <person name="Gautier V."/>
            <person name="Ament-Velasquez S.L."/>
            <person name="Kruys A."/>
            <person name="Hutchinson M.I."/>
            <person name="Powell A.J."/>
            <person name="Barry K."/>
            <person name="Miller A.N."/>
            <person name="Grigoriev I.V."/>
            <person name="Debuchy R."/>
            <person name="Gladieux P."/>
            <person name="Hiltunen Thoren M."/>
            <person name="Johannesson H."/>
        </authorList>
    </citation>
    <scope>NUCLEOTIDE SEQUENCE</scope>
    <source>
        <strain evidence="2">CBS 626.80</strain>
    </source>
</reference>
<evidence type="ECO:0000256" key="1">
    <source>
        <dbReference type="SAM" id="MobiDB-lite"/>
    </source>
</evidence>
<proteinExistence type="predicted"/>
<comment type="caution">
    <text evidence="2">The sequence shown here is derived from an EMBL/GenBank/DDBJ whole genome shotgun (WGS) entry which is preliminary data.</text>
</comment>
<organism evidence="2 3">
    <name type="scientific">Pseudoneurospora amorphoporcata</name>
    <dbReference type="NCBI Taxonomy" id="241081"/>
    <lineage>
        <taxon>Eukaryota</taxon>
        <taxon>Fungi</taxon>
        <taxon>Dikarya</taxon>
        <taxon>Ascomycota</taxon>
        <taxon>Pezizomycotina</taxon>
        <taxon>Sordariomycetes</taxon>
        <taxon>Sordariomycetidae</taxon>
        <taxon>Sordariales</taxon>
        <taxon>Sordariaceae</taxon>
        <taxon>Pseudoneurospora</taxon>
    </lineage>
</organism>
<accession>A0AAN6NKV2</accession>
<keyword evidence="3" id="KW-1185">Reference proteome</keyword>
<dbReference type="Proteomes" id="UP001303222">
    <property type="component" value="Unassembled WGS sequence"/>
</dbReference>